<protein>
    <submittedName>
        <fullName evidence="3">Uncharacterized protein LOC101861796</fullName>
    </submittedName>
</protein>
<feature type="region of interest" description="Disordered" evidence="1">
    <location>
        <begin position="54"/>
        <end position="243"/>
    </location>
</feature>
<name>A0ABM0ZW86_APLCA</name>
<evidence type="ECO:0000313" key="3">
    <source>
        <dbReference type="RefSeq" id="XP_012935829.2"/>
    </source>
</evidence>
<feature type="compositionally biased region" description="Basic and acidic residues" evidence="1">
    <location>
        <begin position="215"/>
        <end position="232"/>
    </location>
</feature>
<gene>
    <name evidence="3" type="primary">LOC101861796</name>
</gene>
<dbReference type="RefSeq" id="XP_012935829.2">
    <property type="nucleotide sequence ID" value="XM_013080375.2"/>
</dbReference>
<proteinExistence type="predicted"/>
<sequence>MASSKKKVVTKDELRRFMKEKQTLSKTSAKRWQQTRYHHCSLFLTPSKRAVKGRLRARPVPLQQPIVPPARLSKPPLTDAEKSKRRYDKRKEQDPDGHKAYLAKKKEENKQRREKLKETATEEEKRIQREKTKARVTKCREKKRAEKERLIAEGVCPDADAITKKRKPITRKEQQKAELQRKRDSERKKREREGWSWQKKKAESHKAKERRQKKKDKERTDEDQNDQRKVVDPDTGGNRTEVARKQALYRVRKALPRDPAQRQQTLKDLTLMLRKSVLQERVHKLVSRCDKRVMRGLAQRLSTMDRQSRTAGRKLLQMSCQRLRSIQRSHSFSTVFMRKSLESKQAKTVVEFLKEHAAPFADKKRATKTGATMLLQDDMATLFTLFKKRHPDITVSKSQFYKLRPKSLKLPQSLQLNQCLCEPCANIDLKITALKAAYPNMPASKSALLDAVLCGKKGEYHPYDCITMKCGECGPEKLKALLTSPARTSVECREWRNRKSTEKSGVVTRKVLEIEEWGVNELLTKLMNELRAFPLHLLTARWQYCQFNKMKRELQPGQVMMVYDFAENFRTSYQDEVQSAHWNYQQVTLHPVVCYHRCQDCNDYVTHSVVAVSDDLKHDYFAVDIILQRVLSFFQERGYTFNKSIEWSDGCMAQYKSKAPFYLLQSRGKNTNVHRHFFGSRHGKNPSDGESAVVKSAVTRAIKCRRVVIQDAWQLYQFAVGNLERDSAERCQHFKRSFIFVKSSDIVRFNLPDLKPLPNTRLVHSIVSHGGQVLQYRNLSCSCEGCCHESPCLNRDYVDKWKSHSFTKKKKEPAETPLETVQDEAVATPLKEMQNLLTVTDCKKPVETEMIMDENAASMQTEHDESISDANISGLLSTSGMEYLENLLEGEEDQADKKEETGIQEGQYVEVFLYATGGTRRQFKGIWRRPFLGRCK</sequence>
<organism evidence="2 3">
    <name type="scientific">Aplysia californica</name>
    <name type="common">California sea hare</name>
    <dbReference type="NCBI Taxonomy" id="6500"/>
    <lineage>
        <taxon>Eukaryota</taxon>
        <taxon>Metazoa</taxon>
        <taxon>Spiralia</taxon>
        <taxon>Lophotrochozoa</taxon>
        <taxon>Mollusca</taxon>
        <taxon>Gastropoda</taxon>
        <taxon>Heterobranchia</taxon>
        <taxon>Euthyneura</taxon>
        <taxon>Tectipleura</taxon>
        <taxon>Aplysiida</taxon>
        <taxon>Aplysioidea</taxon>
        <taxon>Aplysiidae</taxon>
        <taxon>Aplysia</taxon>
    </lineage>
</organism>
<feature type="compositionally biased region" description="Basic and acidic residues" evidence="1">
    <location>
        <begin position="170"/>
        <end position="206"/>
    </location>
</feature>
<dbReference type="PANTHER" id="PTHR46601:SF1">
    <property type="entry name" value="ADF-H DOMAIN-CONTAINING PROTEIN"/>
    <property type="match status" value="1"/>
</dbReference>
<keyword evidence="2" id="KW-1185">Reference proteome</keyword>
<evidence type="ECO:0000313" key="2">
    <source>
        <dbReference type="Proteomes" id="UP000694888"/>
    </source>
</evidence>
<reference evidence="3" key="1">
    <citation type="submission" date="2025-08" db="UniProtKB">
        <authorList>
            <consortium name="RefSeq"/>
        </authorList>
    </citation>
    <scope>IDENTIFICATION</scope>
</reference>
<dbReference type="GeneID" id="101861796"/>
<feature type="compositionally biased region" description="Basic and acidic residues" evidence="1">
    <location>
        <begin position="89"/>
        <end position="133"/>
    </location>
</feature>
<accession>A0ABM0ZW86</accession>
<dbReference type="Proteomes" id="UP000694888">
    <property type="component" value="Unplaced"/>
</dbReference>
<evidence type="ECO:0000256" key="1">
    <source>
        <dbReference type="SAM" id="MobiDB-lite"/>
    </source>
</evidence>
<dbReference type="PANTHER" id="PTHR46601">
    <property type="entry name" value="ULP_PROTEASE DOMAIN-CONTAINING PROTEIN"/>
    <property type="match status" value="1"/>
</dbReference>